<gene>
    <name evidence="1" type="ORF">JYA64_07845</name>
</gene>
<protein>
    <submittedName>
        <fullName evidence="1">Uncharacterized protein</fullName>
    </submittedName>
</protein>
<keyword evidence="2" id="KW-1185">Reference proteome</keyword>
<proteinExistence type="predicted"/>
<reference evidence="1 2" key="1">
    <citation type="submission" date="2021-01" db="EMBL/GenBank/DDBJ databases">
        <title>Genome Sequencing of Type Strains.</title>
        <authorList>
            <person name="Lemaire J.F."/>
            <person name="Inderbitzin P."/>
            <person name="Collins S.B."/>
            <person name="Wespe N."/>
            <person name="Knight-Connoni V."/>
        </authorList>
    </citation>
    <scope>NUCLEOTIDE SEQUENCE [LARGE SCALE GENOMIC DNA]</scope>
    <source>
        <strain evidence="1 2">DSM 14730</strain>
    </source>
</reference>
<evidence type="ECO:0000313" key="1">
    <source>
        <dbReference type="EMBL" id="MBN3545201.1"/>
    </source>
</evidence>
<accession>A0ABS2ZF21</accession>
<name>A0ABS2ZF21_9BACL</name>
<sequence>MGNVDKRKRLDEKVFSYQITKNNTVFIEYHGKQVMVVKGKEAEKIIKRIDEAATDKDIQLILAKVTGNFKRGNEKDPCKRAKG</sequence>
<dbReference type="Proteomes" id="UP001319060">
    <property type="component" value="Unassembled WGS sequence"/>
</dbReference>
<evidence type="ECO:0000313" key="2">
    <source>
        <dbReference type="Proteomes" id="UP001319060"/>
    </source>
</evidence>
<dbReference type="EMBL" id="JAFHKS010000042">
    <property type="protein sequence ID" value="MBN3545201.1"/>
    <property type="molecule type" value="Genomic_DNA"/>
</dbReference>
<organism evidence="1 2">
    <name type="scientific">Fictibacillus barbaricus</name>
    <dbReference type="NCBI Taxonomy" id="182136"/>
    <lineage>
        <taxon>Bacteria</taxon>
        <taxon>Bacillati</taxon>
        <taxon>Bacillota</taxon>
        <taxon>Bacilli</taxon>
        <taxon>Bacillales</taxon>
        <taxon>Fictibacillaceae</taxon>
        <taxon>Fictibacillus</taxon>
    </lineage>
</organism>
<comment type="caution">
    <text evidence="1">The sequence shown here is derived from an EMBL/GenBank/DDBJ whole genome shotgun (WGS) entry which is preliminary data.</text>
</comment>
<dbReference type="RefSeq" id="WP_188403175.1">
    <property type="nucleotide sequence ID" value="NZ_BMCE01000002.1"/>
</dbReference>